<keyword evidence="1" id="KW-0812">Transmembrane</keyword>
<evidence type="ECO:0000256" key="1">
    <source>
        <dbReference type="SAM" id="Phobius"/>
    </source>
</evidence>
<keyword evidence="1" id="KW-1133">Transmembrane helix</keyword>
<dbReference type="RefSeq" id="XP_001875819.1">
    <property type="nucleotide sequence ID" value="XM_001875784.1"/>
</dbReference>
<dbReference type="KEGG" id="lbc:LACBIDRAFT_322877"/>
<dbReference type="AlphaFoldDB" id="B0CVF2"/>
<dbReference type="InParanoid" id="B0CVF2"/>
<dbReference type="GeneID" id="6071408"/>
<gene>
    <name evidence="2" type="ORF">LACBIDRAFT_322877</name>
</gene>
<name>B0CVF2_LACBS</name>
<accession>B0CVF2</accession>
<dbReference type="EMBL" id="DS547093">
    <property type="protein sequence ID" value="EDR13321.1"/>
    <property type="molecule type" value="Genomic_DNA"/>
</dbReference>
<keyword evidence="3" id="KW-1185">Reference proteome</keyword>
<dbReference type="HOGENOM" id="CLU_1749981_0_0_1"/>
<evidence type="ECO:0000313" key="3">
    <source>
        <dbReference type="Proteomes" id="UP000001194"/>
    </source>
</evidence>
<evidence type="ECO:0000313" key="2">
    <source>
        <dbReference type="EMBL" id="EDR13321.1"/>
    </source>
</evidence>
<protein>
    <submittedName>
        <fullName evidence="2">Predicted protein</fullName>
    </submittedName>
</protein>
<sequence length="149" mass="16819">MTIVIIGKGQKNTSGSRAIRRQGPVYGKTILVIALYSSGILYEHSHLRIPVSDKVLASQSDWPMTVSFVWHVCITILPFMFLSKFITIQLRTCSMNSIALGIKCDFGTSWLFNVQFQGWGRQQAPPPILPFDEWGLCKLVPGLRQHDRL</sequence>
<feature type="transmembrane region" description="Helical" evidence="1">
    <location>
        <begin position="62"/>
        <end position="82"/>
    </location>
</feature>
<feature type="transmembrane region" description="Helical" evidence="1">
    <location>
        <begin position="25"/>
        <end position="42"/>
    </location>
</feature>
<dbReference type="Proteomes" id="UP000001194">
    <property type="component" value="Unassembled WGS sequence"/>
</dbReference>
<keyword evidence="1" id="KW-0472">Membrane</keyword>
<reference evidence="2 3" key="1">
    <citation type="journal article" date="2008" name="Nature">
        <title>The genome of Laccaria bicolor provides insights into mycorrhizal symbiosis.</title>
        <authorList>
            <person name="Martin F."/>
            <person name="Aerts A."/>
            <person name="Ahren D."/>
            <person name="Brun A."/>
            <person name="Danchin E.G.J."/>
            <person name="Duchaussoy F."/>
            <person name="Gibon J."/>
            <person name="Kohler A."/>
            <person name="Lindquist E."/>
            <person name="Pereda V."/>
            <person name="Salamov A."/>
            <person name="Shapiro H.J."/>
            <person name="Wuyts J."/>
            <person name="Blaudez D."/>
            <person name="Buee M."/>
            <person name="Brokstein P."/>
            <person name="Canbaeck B."/>
            <person name="Cohen D."/>
            <person name="Courty P.E."/>
            <person name="Coutinho P.M."/>
            <person name="Delaruelle C."/>
            <person name="Detter J.C."/>
            <person name="Deveau A."/>
            <person name="DiFazio S."/>
            <person name="Duplessis S."/>
            <person name="Fraissinet-Tachet L."/>
            <person name="Lucic E."/>
            <person name="Frey-Klett P."/>
            <person name="Fourrey C."/>
            <person name="Feussner I."/>
            <person name="Gay G."/>
            <person name="Grimwood J."/>
            <person name="Hoegger P.J."/>
            <person name="Jain P."/>
            <person name="Kilaru S."/>
            <person name="Labbe J."/>
            <person name="Lin Y.C."/>
            <person name="Legue V."/>
            <person name="Le Tacon F."/>
            <person name="Marmeisse R."/>
            <person name="Melayah D."/>
            <person name="Montanini B."/>
            <person name="Muratet M."/>
            <person name="Nehls U."/>
            <person name="Niculita-Hirzel H."/>
            <person name="Oudot-Le Secq M.P."/>
            <person name="Peter M."/>
            <person name="Quesneville H."/>
            <person name="Rajashekar B."/>
            <person name="Reich M."/>
            <person name="Rouhier N."/>
            <person name="Schmutz J."/>
            <person name="Yin T."/>
            <person name="Chalot M."/>
            <person name="Henrissat B."/>
            <person name="Kuees U."/>
            <person name="Lucas S."/>
            <person name="Van de Peer Y."/>
            <person name="Podila G.K."/>
            <person name="Polle A."/>
            <person name="Pukkila P.J."/>
            <person name="Richardson P.M."/>
            <person name="Rouze P."/>
            <person name="Sanders I.R."/>
            <person name="Stajich J.E."/>
            <person name="Tunlid A."/>
            <person name="Tuskan G."/>
            <person name="Grigoriev I.V."/>
        </authorList>
    </citation>
    <scope>NUCLEOTIDE SEQUENCE [LARGE SCALE GENOMIC DNA]</scope>
    <source>
        <strain evidence="3">S238N-H82 / ATCC MYA-4686</strain>
    </source>
</reference>
<proteinExistence type="predicted"/>
<organism evidence="3">
    <name type="scientific">Laccaria bicolor (strain S238N-H82 / ATCC MYA-4686)</name>
    <name type="common">Bicoloured deceiver</name>
    <name type="synonym">Laccaria laccata var. bicolor</name>
    <dbReference type="NCBI Taxonomy" id="486041"/>
    <lineage>
        <taxon>Eukaryota</taxon>
        <taxon>Fungi</taxon>
        <taxon>Dikarya</taxon>
        <taxon>Basidiomycota</taxon>
        <taxon>Agaricomycotina</taxon>
        <taxon>Agaricomycetes</taxon>
        <taxon>Agaricomycetidae</taxon>
        <taxon>Agaricales</taxon>
        <taxon>Agaricineae</taxon>
        <taxon>Hydnangiaceae</taxon>
        <taxon>Laccaria</taxon>
    </lineage>
</organism>